<name>A0A060QIN3_9PROT</name>
<keyword evidence="1" id="KW-0175">Coiled coil</keyword>
<dbReference type="Pfam" id="PF20072">
    <property type="entry name" value="DUF6468"/>
    <property type="match status" value="1"/>
</dbReference>
<protein>
    <recommendedName>
        <fullName evidence="4">DUF6468 domain-containing protein</fullName>
    </recommendedName>
</protein>
<feature type="domain" description="DUF6468" evidence="4">
    <location>
        <begin position="34"/>
        <end position="108"/>
    </location>
</feature>
<evidence type="ECO:0000313" key="5">
    <source>
        <dbReference type="EMBL" id="CDG40558.1"/>
    </source>
</evidence>
<feature type="region of interest" description="Disordered" evidence="2">
    <location>
        <begin position="133"/>
        <end position="200"/>
    </location>
</feature>
<evidence type="ECO:0000313" key="6">
    <source>
        <dbReference type="Proteomes" id="UP000027583"/>
    </source>
</evidence>
<keyword evidence="3" id="KW-0812">Transmembrane</keyword>
<reference evidence="5 6" key="2">
    <citation type="journal article" date="2014" name="PLoS ONE">
        <title>Evolution of mitochondria reconstructed from the energy metabolism of living bacteria.</title>
        <authorList>
            <person name="Degli Esposti M."/>
            <person name="Chouaia B."/>
            <person name="Comandatore F."/>
            <person name="Crotti E."/>
            <person name="Sassera D."/>
            <person name="Lievens P.M."/>
            <person name="Daffonchio D."/>
            <person name="Bandi C."/>
        </authorList>
    </citation>
    <scope>NUCLEOTIDE SEQUENCE [LARGE SCALE GENOMIC DNA]</scope>
    <source>
        <strain evidence="5 6">SF2.1</strain>
    </source>
</reference>
<evidence type="ECO:0000256" key="2">
    <source>
        <dbReference type="SAM" id="MobiDB-lite"/>
    </source>
</evidence>
<accession>A0A060QIN3</accession>
<gene>
    <name evidence="5" type="ORF">ASAP_2513</name>
</gene>
<proteinExistence type="predicted"/>
<feature type="compositionally biased region" description="Basic and acidic residues" evidence="2">
    <location>
        <begin position="133"/>
        <end position="142"/>
    </location>
</feature>
<feature type="transmembrane region" description="Helical" evidence="3">
    <location>
        <begin position="7"/>
        <end position="25"/>
    </location>
</feature>
<dbReference type="InterPro" id="IPR045531">
    <property type="entry name" value="DUF6468"/>
</dbReference>
<dbReference type="Proteomes" id="UP000027583">
    <property type="component" value="Unassembled WGS sequence"/>
</dbReference>
<sequence length="200" mass="21910">MLAQIQVFIEAALSVLLLLGIAYNFHISKTLSALKSDRASLVKLIEKLESSIKNAHDGVEKLRVAGQVSGRPLSRTIEQAKIVGGELDTLVDKADSKAEQLSVLTRKAESSEQSLGKLLDDVSDVKLDMLRQSESPILRDDPENTEAPLEDNITPTKAPILEPERHKQRPAVTPVVAEARKPVPEGHHARQRMGSKFLGE</sequence>
<feature type="compositionally biased region" description="Basic and acidic residues" evidence="2">
    <location>
        <begin position="178"/>
        <end position="188"/>
    </location>
</feature>
<keyword evidence="3" id="KW-1133">Transmembrane helix</keyword>
<evidence type="ECO:0000256" key="3">
    <source>
        <dbReference type="SAM" id="Phobius"/>
    </source>
</evidence>
<comment type="caution">
    <text evidence="5">The sequence shown here is derived from an EMBL/GenBank/DDBJ whole genome shotgun (WGS) entry which is preliminary data.</text>
</comment>
<evidence type="ECO:0000259" key="4">
    <source>
        <dbReference type="Pfam" id="PF20072"/>
    </source>
</evidence>
<reference evidence="5 6" key="1">
    <citation type="journal article" date="2014" name="Genome Biol. Evol.">
        <title>Acetic acid bacteria genomes reveal functional traits for adaptation to life in insect guts.</title>
        <authorList>
            <person name="Chouaia B."/>
            <person name="Gaiarsa S."/>
            <person name="Crotti E."/>
            <person name="Comandatore F."/>
            <person name="Degli Esposti M."/>
            <person name="Ricci I."/>
            <person name="Alma A."/>
            <person name="Favia G."/>
            <person name="Bandi C."/>
            <person name="Daffonchio D."/>
        </authorList>
    </citation>
    <scope>NUCLEOTIDE SEQUENCE [LARGE SCALE GENOMIC DNA]</scope>
    <source>
        <strain evidence="5 6">SF2.1</strain>
    </source>
</reference>
<dbReference type="EMBL" id="CBLX010000020">
    <property type="protein sequence ID" value="CDG40558.1"/>
    <property type="molecule type" value="Genomic_DNA"/>
</dbReference>
<keyword evidence="3" id="KW-0472">Membrane</keyword>
<dbReference type="RefSeq" id="WP_023980030.1">
    <property type="nucleotide sequence ID" value="NZ_CBLX010000020.1"/>
</dbReference>
<evidence type="ECO:0000256" key="1">
    <source>
        <dbReference type="SAM" id="Coils"/>
    </source>
</evidence>
<organism evidence="5 6">
    <name type="scientific">Asaia bogorensis</name>
    <dbReference type="NCBI Taxonomy" id="91915"/>
    <lineage>
        <taxon>Bacteria</taxon>
        <taxon>Pseudomonadati</taxon>
        <taxon>Pseudomonadota</taxon>
        <taxon>Alphaproteobacteria</taxon>
        <taxon>Acetobacterales</taxon>
        <taxon>Acetobacteraceae</taxon>
        <taxon>Asaia</taxon>
    </lineage>
</organism>
<dbReference type="AlphaFoldDB" id="A0A060QIN3"/>
<feature type="coiled-coil region" evidence="1">
    <location>
        <begin position="31"/>
        <end position="65"/>
    </location>
</feature>